<keyword evidence="4" id="KW-1185">Reference proteome</keyword>
<protein>
    <submittedName>
        <fullName evidence="3">PPOX class F420-dependent oxidoreductase</fullName>
    </submittedName>
</protein>
<dbReference type="Proteomes" id="UP001501581">
    <property type="component" value="Unassembled WGS sequence"/>
</dbReference>
<dbReference type="PANTHER" id="PTHR35176:SF6">
    <property type="entry name" value="HEME OXYGENASE HI_0854-RELATED"/>
    <property type="match status" value="1"/>
</dbReference>
<organism evidence="3 4">
    <name type="scientific">Nocardioides dubius</name>
    <dbReference type="NCBI Taxonomy" id="317019"/>
    <lineage>
        <taxon>Bacteria</taxon>
        <taxon>Bacillati</taxon>
        <taxon>Actinomycetota</taxon>
        <taxon>Actinomycetes</taxon>
        <taxon>Propionibacteriales</taxon>
        <taxon>Nocardioidaceae</taxon>
        <taxon>Nocardioides</taxon>
    </lineage>
</organism>
<keyword evidence="1" id="KW-0560">Oxidoreductase</keyword>
<dbReference type="Gene3D" id="2.30.110.10">
    <property type="entry name" value="Electron Transport, Fmn-binding Protein, Chain A"/>
    <property type="match status" value="1"/>
</dbReference>
<accession>A0ABP4EFL2</accession>
<name>A0ABP4EFL2_9ACTN</name>
<evidence type="ECO:0000259" key="2">
    <source>
        <dbReference type="Pfam" id="PF01243"/>
    </source>
</evidence>
<comment type="caution">
    <text evidence="3">The sequence shown here is derived from an EMBL/GenBank/DDBJ whole genome shotgun (WGS) entry which is preliminary data.</text>
</comment>
<dbReference type="NCBIfam" id="TIGR03618">
    <property type="entry name" value="Rv1155_F420"/>
    <property type="match status" value="1"/>
</dbReference>
<dbReference type="PANTHER" id="PTHR35176">
    <property type="entry name" value="HEME OXYGENASE HI_0854-RELATED"/>
    <property type="match status" value="1"/>
</dbReference>
<reference evidence="4" key="1">
    <citation type="journal article" date="2019" name="Int. J. Syst. Evol. Microbiol.">
        <title>The Global Catalogue of Microorganisms (GCM) 10K type strain sequencing project: providing services to taxonomists for standard genome sequencing and annotation.</title>
        <authorList>
            <consortium name="The Broad Institute Genomics Platform"/>
            <consortium name="The Broad Institute Genome Sequencing Center for Infectious Disease"/>
            <person name="Wu L."/>
            <person name="Ma J."/>
        </authorList>
    </citation>
    <scope>NUCLEOTIDE SEQUENCE [LARGE SCALE GENOMIC DNA]</scope>
    <source>
        <strain evidence="4">JCM 13008</strain>
    </source>
</reference>
<dbReference type="Pfam" id="PF01243">
    <property type="entry name" value="PNPOx_N"/>
    <property type="match status" value="1"/>
</dbReference>
<evidence type="ECO:0000313" key="3">
    <source>
        <dbReference type="EMBL" id="GAA1102522.1"/>
    </source>
</evidence>
<gene>
    <name evidence="3" type="ORF">GCM10009668_21360</name>
</gene>
<dbReference type="InterPro" id="IPR019920">
    <property type="entry name" value="F420-binding_dom_put"/>
</dbReference>
<evidence type="ECO:0000313" key="4">
    <source>
        <dbReference type="Proteomes" id="UP001501581"/>
    </source>
</evidence>
<dbReference type="InterPro" id="IPR012349">
    <property type="entry name" value="Split_barrel_FMN-bd"/>
</dbReference>
<dbReference type="InterPro" id="IPR011576">
    <property type="entry name" value="Pyridox_Oxase_N"/>
</dbReference>
<proteinExistence type="predicted"/>
<dbReference type="RefSeq" id="WP_343994182.1">
    <property type="nucleotide sequence ID" value="NZ_BAAALG010000008.1"/>
</dbReference>
<sequence>MKQRDVVQMSPEEVSEFLTRQRSATVATIGRDGQIHLVGMWYAYLDGQLWLETKGKSQKAVNLRRNDRISLLVEAGHTYDKLRGVAVEGRGVLIEDDADQLWAVCVNIFERYNGPYSEEMRPFVEAMAKNRVLVRIDVDATRSWDHRKLGLPDMPVGGTSAAAITEP</sequence>
<feature type="domain" description="Pyridoxamine 5'-phosphate oxidase N-terminal" evidence="2">
    <location>
        <begin position="11"/>
        <end position="144"/>
    </location>
</feature>
<evidence type="ECO:0000256" key="1">
    <source>
        <dbReference type="ARBA" id="ARBA00023002"/>
    </source>
</evidence>
<dbReference type="EMBL" id="BAAALG010000008">
    <property type="protein sequence ID" value="GAA1102522.1"/>
    <property type="molecule type" value="Genomic_DNA"/>
</dbReference>
<dbReference type="SUPFAM" id="SSF50475">
    <property type="entry name" value="FMN-binding split barrel"/>
    <property type="match status" value="1"/>
</dbReference>
<dbReference type="InterPro" id="IPR052019">
    <property type="entry name" value="F420H2_bilvrd_red/Heme_oxyg"/>
</dbReference>